<evidence type="ECO:0000313" key="1">
    <source>
        <dbReference type="EMBL" id="CAK9865917.1"/>
    </source>
</evidence>
<protein>
    <submittedName>
        <fullName evidence="1">Uncharacterized protein</fullName>
    </submittedName>
</protein>
<reference evidence="1" key="1">
    <citation type="submission" date="2024-03" db="EMBL/GenBank/DDBJ databases">
        <authorList>
            <consortium name="ELIXIR-Norway"/>
            <consortium name="Elixir Norway"/>
        </authorList>
    </citation>
    <scope>NUCLEOTIDE SEQUENCE</scope>
</reference>
<proteinExistence type="predicted"/>
<evidence type="ECO:0000313" key="2">
    <source>
        <dbReference type="Proteomes" id="UP001497522"/>
    </source>
</evidence>
<keyword evidence="2" id="KW-1185">Reference proteome</keyword>
<gene>
    <name evidence="1" type="ORF">CSSPJE1EN2_LOCUS8912</name>
</gene>
<dbReference type="Proteomes" id="UP001497522">
    <property type="component" value="Chromosome 15"/>
</dbReference>
<sequence length="68" mass="7722">MFTRKDSGELGTCENNKGFWMAHRERESLAGGPWHHENGEQQNVGEQNGECLRGFVEVEQNAKLVGKY</sequence>
<name>A0ABP1ATU4_9BRYO</name>
<dbReference type="EMBL" id="OZ023716">
    <property type="protein sequence ID" value="CAK9865917.1"/>
    <property type="molecule type" value="Genomic_DNA"/>
</dbReference>
<organism evidence="1 2">
    <name type="scientific">Sphagnum jensenii</name>
    <dbReference type="NCBI Taxonomy" id="128206"/>
    <lineage>
        <taxon>Eukaryota</taxon>
        <taxon>Viridiplantae</taxon>
        <taxon>Streptophyta</taxon>
        <taxon>Embryophyta</taxon>
        <taxon>Bryophyta</taxon>
        <taxon>Sphagnophytina</taxon>
        <taxon>Sphagnopsida</taxon>
        <taxon>Sphagnales</taxon>
        <taxon>Sphagnaceae</taxon>
        <taxon>Sphagnum</taxon>
    </lineage>
</organism>
<accession>A0ABP1ATU4</accession>